<dbReference type="RefSeq" id="WP_064779543.1">
    <property type="nucleotide sequence ID" value="NZ_JPVZ01000001.1"/>
</dbReference>
<protein>
    <submittedName>
        <fullName evidence="1">Uncharacterized protein</fullName>
    </submittedName>
</protein>
<comment type="caution">
    <text evidence="1">The sequence shown here is derived from an EMBL/GenBank/DDBJ whole genome shotgun (WGS) entry which is preliminary data.</text>
</comment>
<dbReference type="Proteomes" id="UP000094009">
    <property type="component" value="Unassembled WGS sequence"/>
</dbReference>
<dbReference type="AlphaFoldDB" id="A0A853L4H7"/>
<evidence type="ECO:0000313" key="1">
    <source>
        <dbReference type="EMBL" id="OAZ11641.1"/>
    </source>
</evidence>
<accession>A0A853L4H7</accession>
<reference evidence="1 2" key="1">
    <citation type="submission" date="2014-07" db="EMBL/GenBank/DDBJ databases">
        <title>Draft genome sequence of Thalassospira tepidiphila 1-1B.</title>
        <authorList>
            <person name="Lai Q."/>
            <person name="Shao Z."/>
        </authorList>
    </citation>
    <scope>NUCLEOTIDE SEQUENCE [LARGE SCALE GENOMIC DNA]</scope>
    <source>
        <strain evidence="1 2">MCCC 1A03514</strain>
    </source>
</reference>
<proteinExistence type="predicted"/>
<evidence type="ECO:0000313" key="2">
    <source>
        <dbReference type="Proteomes" id="UP000094009"/>
    </source>
</evidence>
<name>A0A853L4H7_9PROT</name>
<dbReference type="EMBL" id="JPVZ01000001">
    <property type="protein sequence ID" value="OAZ11641.1"/>
    <property type="molecule type" value="Genomic_DNA"/>
</dbReference>
<sequence>MLYLDKLAMLAVLGFALLLAWMTVPPSDLHAKSIKALPLKESATLGATYEFKLPTSVYAKCTIDCGSIGGDVTEQATNAEQSEKFALAMRIAYSAYVTPLHR</sequence>
<organism evidence="1 2">
    <name type="scientific">Thalassospira tepidiphila MCCC 1A03514</name>
    <dbReference type="NCBI Taxonomy" id="1177930"/>
    <lineage>
        <taxon>Bacteria</taxon>
        <taxon>Pseudomonadati</taxon>
        <taxon>Pseudomonadota</taxon>
        <taxon>Alphaproteobacteria</taxon>
        <taxon>Rhodospirillales</taxon>
        <taxon>Thalassospiraceae</taxon>
        <taxon>Thalassospira</taxon>
    </lineage>
</organism>
<gene>
    <name evidence="1" type="ORF">TH4_00695</name>
</gene>